<protein>
    <submittedName>
        <fullName evidence="2">Uncharacterized protein</fullName>
    </submittedName>
</protein>
<dbReference type="PANTHER" id="PTHR36748:SF4">
    <property type="entry name" value="MENTAL RETARDATION GTPASE ACTIVATING PROTEIN"/>
    <property type="match status" value="1"/>
</dbReference>
<accession>A0A8X7V0I9</accession>
<gene>
    <name evidence="2" type="ORF">Bca52824_042025</name>
</gene>
<evidence type="ECO:0000256" key="1">
    <source>
        <dbReference type="SAM" id="MobiDB-lite"/>
    </source>
</evidence>
<reference evidence="2 3" key="1">
    <citation type="submission" date="2020-02" db="EMBL/GenBank/DDBJ databases">
        <authorList>
            <person name="Ma Q."/>
            <person name="Huang Y."/>
            <person name="Song X."/>
            <person name="Pei D."/>
        </authorList>
    </citation>
    <scope>NUCLEOTIDE SEQUENCE [LARGE SCALE GENOMIC DNA]</scope>
    <source>
        <strain evidence="2">Sxm20200214</strain>
        <tissue evidence="2">Leaf</tissue>
    </source>
</reference>
<name>A0A8X7V0I9_BRACI</name>
<feature type="region of interest" description="Disordered" evidence="1">
    <location>
        <begin position="207"/>
        <end position="252"/>
    </location>
</feature>
<dbReference type="Proteomes" id="UP000886595">
    <property type="component" value="Unassembled WGS sequence"/>
</dbReference>
<proteinExistence type="predicted"/>
<feature type="compositionally biased region" description="Basic and acidic residues" evidence="1">
    <location>
        <begin position="207"/>
        <end position="217"/>
    </location>
</feature>
<dbReference type="OrthoDB" id="1910697at2759"/>
<evidence type="ECO:0000313" key="3">
    <source>
        <dbReference type="Proteomes" id="UP000886595"/>
    </source>
</evidence>
<dbReference type="PANTHER" id="PTHR36748">
    <property type="entry name" value="MENTAL RETARDATION GTPASE ACTIVATING PROTEIN"/>
    <property type="match status" value="1"/>
</dbReference>
<feature type="compositionally biased region" description="Basic residues" evidence="1">
    <location>
        <begin position="234"/>
        <end position="252"/>
    </location>
</feature>
<dbReference type="EMBL" id="JAAMPC010000009">
    <property type="protein sequence ID" value="KAG2295356.1"/>
    <property type="molecule type" value="Genomic_DNA"/>
</dbReference>
<keyword evidence="3" id="KW-1185">Reference proteome</keyword>
<comment type="caution">
    <text evidence="2">The sequence shown here is derived from an EMBL/GenBank/DDBJ whole genome shotgun (WGS) entry which is preliminary data.</text>
</comment>
<dbReference type="AlphaFoldDB" id="A0A8X7V0I9"/>
<sequence length="267" mass="31288">MALRGKELEFNLQEWRRKGHLTRENPSSRRFSASSREDRATFTISKEIDPSNYSFTSALKALQEKSVYKKNQDWLRPEGIELNSKWNEAERYICNPLSGEVPVECLSSKTLNSRSFRDPSNMSSPFMILPFSHKLNNPRTTYPNVRIIQEDHVSTDPVLIQEKKVVGMTRDVGVQSAQVNVSLVKMPPPMKADDSQVEFALELKDQHEDVKSEEDKNYMMTKENQEEKEEREEKKKRGKRLFSWMRKKQRQPTKSKYFFLICLIKAF</sequence>
<evidence type="ECO:0000313" key="2">
    <source>
        <dbReference type="EMBL" id="KAG2295356.1"/>
    </source>
</evidence>
<organism evidence="2 3">
    <name type="scientific">Brassica carinata</name>
    <name type="common">Ethiopian mustard</name>
    <name type="synonym">Abyssinian cabbage</name>
    <dbReference type="NCBI Taxonomy" id="52824"/>
    <lineage>
        <taxon>Eukaryota</taxon>
        <taxon>Viridiplantae</taxon>
        <taxon>Streptophyta</taxon>
        <taxon>Embryophyta</taxon>
        <taxon>Tracheophyta</taxon>
        <taxon>Spermatophyta</taxon>
        <taxon>Magnoliopsida</taxon>
        <taxon>eudicotyledons</taxon>
        <taxon>Gunneridae</taxon>
        <taxon>Pentapetalae</taxon>
        <taxon>rosids</taxon>
        <taxon>malvids</taxon>
        <taxon>Brassicales</taxon>
        <taxon>Brassicaceae</taxon>
        <taxon>Brassiceae</taxon>
        <taxon>Brassica</taxon>
    </lineage>
</organism>